<dbReference type="InterPro" id="IPR033948">
    <property type="entry name" value="ETF_beta_N"/>
</dbReference>
<evidence type="ECO:0000256" key="1">
    <source>
        <dbReference type="ARBA" id="ARBA00001974"/>
    </source>
</evidence>
<comment type="cofactor">
    <cofactor evidence="1">
        <name>FAD</name>
        <dbReference type="ChEBI" id="CHEBI:57692"/>
    </cofactor>
</comment>
<keyword evidence="5" id="KW-0813">Transport</keyword>
<dbReference type="SMART" id="SM00893">
    <property type="entry name" value="ETF"/>
    <property type="match status" value="1"/>
</dbReference>
<dbReference type="InterPro" id="IPR014730">
    <property type="entry name" value="ETF_a/b_N"/>
</dbReference>
<dbReference type="RefSeq" id="WP_020518130.1">
    <property type="nucleotide sequence ID" value="NZ_JBIAZU010000002.1"/>
</dbReference>
<dbReference type="Proteomes" id="UP001602245">
    <property type="component" value="Unassembled WGS sequence"/>
</dbReference>
<dbReference type="Gene3D" id="3.40.50.620">
    <property type="entry name" value="HUPs"/>
    <property type="match status" value="1"/>
</dbReference>
<keyword evidence="10" id="KW-1185">Reference proteome</keyword>
<evidence type="ECO:0000256" key="7">
    <source>
        <dbReference type="ARBA" id="ARBA00025649"/>
    </source>
</evidence>
<dbReference type="InterPro" id="IPR014729">
    <property type="entry name" value="Rossmann-like_a/b/a_fold"/>
</dbReference>
<evidence type="ECO:0000256" key="3">
    <source>
        <dbReference type="ARBA" id="ARBA00011355"/>
    </source>
</evidence>
<comment type="caution">
    <text evidence="9">The sequence shown here is derived from an EMBL/GenBank/DDBJ whole genome shotgun (WGS) entry which is preliminary data.</text>
</comment>
<protein>
    <recommendedName>
        <fullName evidence="4">Electron transfer flavoprotein subunit beta</fullName>
    </recommendedName>
</protein>
<evidence type="ECO:0000256" key="6">
    <source>
        <dbReference type="ARBA" id="ARBA00022982"/>
    </source>
</evidence>
<evidence type="ECO:0000256" key="4">
    <source>
        <dbReference type="ARBA" id="ARBA00016797"/>
    </source>
</evidence>
<organism evidence="9 10">
    <name type="scientific">Paractinoplanes globisporus</name>
    <dbReference type="NCBI Taxonomy" id="113565"/>
    <lineage>
        <taxon>Bacteria</taxon>
        <taxon>Bacillati</taxon>
        <taxon>Actinomycetota</taxon>
        <taxon>Actinomycetes</taxon>
        <taxon>Micromonosporales</taxon>
        <taxon>Micromonosporaceae</taxon>
        <taxon>Paractinoplanes</taxon>
    </lineage>
</organism>
<proteinExistence type="inferred from homology"/>
<dbReference type="PANTHER" id="PTHR21294">
    <property type="entry name" value="ELECTRON TRANSFER FLAVOPROTEIN BETA-SUBUNIT"/>
    <property type="match status" value="1"/>
</dbReference>
<evidence type="ECO:0000313" key="9">
    <source>
        <dbReference type="EMBL" id="MFF5289805.1"/>
    </source>
</evidence>
<sequence>MRIVVLVKQVPSTDVGLSFAPDHTVVRDGCPAGLNAADSCAVDQCLQIAVRRRDIQITAVTMGPPAAVGALRTALVLGADTAVHVRDEALHGSDALVTSRVLAAAVARLGFDLVLCGSSSADSGMSAVPAMVAERLGVPALCFADHLVVRERKVEIHRDDGCGDRRVFAAAPPVVVSVTERCGEPHYPRYESRLDARDKLISVWTLDTLGIEPAEVGLSGSASVVHSTTPRPGTRPAALAMGDPTSVAIRLADFLAERQFL</sequence>
<keyword evidence="6" id="KW-0249">Electron transport</keyword>
<comment type="subunit">
    <text evidence="3">Heterodimer of an alpha and a beta subunit.</text>
</comment>
<dbReference type="PIRSF" id="PIRSF000090">
    <property type="entry name" value="Beta-ETF"/>
    <property type="match status" value="1"/>
</dbReference>
<accession>A0ABW6W928</accession>
<reference evidence="9 10" key="1">
    <citation type="submission" date="2024-10" db="EMBL/GenBank/DDBJ databases">
        <title>The Natural Products Discovery Center: Release of the First 8490 Sequenced Strains for Exploring Actinobacteria Biosynthetic Diversity.</title>
        <authorList>
            <person name="Kalkreuter E."/>
            <person name="Kautsar S.A."/>
            <person name="Yang D."/>
            <person name="Bader C.D."/>
            <person name="Teijaro C.N."/>
            <person name="Fluegel L."/>
            <person name="Davis C.M."/>
            <person name="Simpson J.R."/>
            <person name="Lauterbach L."/>
            <person name="Steele A.D."/>
            <person name="Gui C."/>
            <person name="Meng S."/>
            <person name="Li G."/>
            <person name="Viehrig K."/>
            <person name="Ye F."/>
            <person name="Su P."/>
            <person name="Kiefer A.F."/>
            <person name="Nichols A."/>
            <person name="Cepeda A.J."/>
            <person name="Yan W."/>
            <person name="Fan B."/>
            <person name="Jiang Y."/>
            <person name="Adhikari A."/>
            <person name="Zheng C.-J."/>
            <person name="Schuster L."/>
            <person name="Cowan T.M."/>
            <person name="Smanski M.J."/>
            <person name="Chevrette M.G."/>
            <person name="De Carvalho L.P.S."/>
            <person name="Shen B."/>
        </authorList>
    </citation>
    <scope>NUCLEOTIDE SEQUENCE [LARGE SCALE GENOMIC DNA]</scope>
    <source>
        <strain evidence="9 10">NPDC000087</strain>
    </source>
</reference>
<evidence type="ECO:0000313" key="10">
    <source>
        <dbReference type="Proteomes" id="UP001602245"/>
    </source>
</evidence>
<dbReference type="Pfam" id="PF01012">
    <property type="entry name" value="ETF"/>
    <property type="match status" value="1"/>
</dbReference>
<evidence type="ECO:0000256" key="2">
    <source>
        <dbReference type="ARBA" id="ARBA00007557"/>
    </source>
</evidence>
<dbReference type="CDD" id="cd01714">
    <property type="entry name" value="ETF_beta"/>
    <property type="match status" value="1"/>
</dbReference>
<comment type="similarity">
    <text evidence="2">Belongs to the ETF beta-subunit/FixA family.</text>
</comment>
<feature type="domain" description="Electron transfer flavoprotein alpha/beta-subunit N-terminal" evidence="8">
    <location>
        <begin position="22"/>
        <end position="213"/>
    </location>
</feature>
<dbReference type="EMBL" id="JBIAZU010000002">
    <property type="protein sequence ID" value="MFF5289805.1"/>
    <property type="molecule type" value="Genomic_DNA"/>
</dbReference>
<evidence type="ECO:0000259" key="8">
    <source>
        <dbReference type="SMART" id="SM00893"/>
    </source>
</evidence>
<dbReference type="SUPFAM" id="SSF52402">
    <property type="entry name" value="Adenine nucleotide alpha hydrolases-like"/>
    <property type="match status" value="1"/>
</dbReference>
<evidence type="ECO:0000256" key="5">
    <source>
        <dbReference type="ARBA" id="ARBA00022448"/>
    </source>
</evidence>
<comment type="function">
    <text evidence="7">The electron transfer flavoprotein serves as a specific electron acceptor for other dehydrogenases. It transfers the electrons to the main respiratory chain via ETF-ubiquinone oxidoreductase (ETF dehydrogenase).</text>
</comment>
<dbReference type="InterPro" id="IPR012255">
    <property type="entry name" value="ETF_b"/>
</dbReference>
<dbReference type="PANTHER" id="PTHR21294:SF8">
    <property type="entry name" value="ELECTRON TRANSFER FLAVOPROTEIN SUBUNIT BETA"/>
    <property type="match status" value="1"/>
</dbReference>
<name>A0ABW6W928_9ACTN</name>
<gene>
    <name evidence="9" type="ORF">ACFY35_10215</name>
</gene>